<organism evidence="8">
    <name type="scientific">Prevotella sp. GTC17253</name>
    <dbReference type="NCBI Taxonomy" id="3236793"/>
    <lineage>
        <taxon>Bacteria</taxon>
        <taxon>Pseudomonadati</taxon>
        <taxon>Bacteroidota</taxon>
        <taxon>Bacteroidia</taxon>
        <taxon>Bacteroidales</taxon>
        <taxon>Prevotellaceae</taxon>
        <taxon>Prevotella</taxon>
    </lineage>
</organism>
<dbReference type="Pfam" id="PF04055">
    <property type="entry name" value="Radical_SAM"/>
    <property type="match status" value="1"/>
</dbReference>
<dbReference type="SFLD" id="SFLDG01091">
    <property type="entry name" value="uncharacterized_CHP01210-like"/>
    <property type="match status" value="1"/>
</dbReference>
<evidence type="ECO:0000256" key="5">
    <source>
        <dbReference type="ARBA" id="ARBA00023004"/>
    </source>
</evidence>
<keyword evidence="6" id="KW-0411">Iron-sulfur</keyword>
<name>A0AB33IMM0_9BACT</name>
<accession>A0AB33IMM0</accession>
<dbReference type="InterPro" id="IPR058240">
    <property type="entry name" value="rSAM_sf"/>
</dbReference>
<reference evidence="8" key="1">
    <citation type="submission" date="2024-07" db="EMBL/GenBank/DDBJ databases">
        <title>Complete genome sequence of Prevotella sp. YM-2024 GTC17253.</title>
        <authorList>
            <person name="Hayashi M."/>
            <person name="Muto Y."/>
            <person name="Tanaka K."/>
            <person name="Niwa H."/>
        </authorList>
    </citation>
    <scope>NUCLEOTIDE SEQUENCE</scope>
    <source>
        <strain evidence="8">GTC17253</strain>
    </source>
</reference>
<dbReference type="EMBL" id="AP035785">
    <property type="protein sequence ID" value="BFO70726.1"/>
    <property type="molecule type" value="Genomic_DNA"/>
</dbReference>
<dbReference type="PROSITE" id="PS51918">
    <property type="entry name" value="RADICAL_SAM"/>
    <property type="match status" value="1"/>
</dbReference>
<keyword evidence="3" id="KW-0949">S-adenosyl-L-methionine</keyword>
<evidence type="ECO:0000256" key="4">
    <source>
        <dbReference type="ARBA" id="ARBA00022723"/>
    </source>
</evidence>
<evidence type="ECO:0000259" key="7">
    <source>
        <dbReference type="PROSITE" id="PS51918"/>
    </source>
</evidence>
<dbReference type="AlphaFoldDB" id="A0AB33IMM0"/>
<dbReference type="GO" id="GO:0046872">
    <property type="term" value="F:metal ion binding"/>
    <property type="evidence" value="ECO:0007669"/>
    <property type="project" value="UniProtKB-KW"/>
</dbReference>
<keyword evidence="4" id="KW-0479">Metal-binding</keyword>
<dbReference type="InterPro" id="IPR006638">
    <property type="entry name" value="Elp3/MiaA/NifB-like_rSAM"/>
</dbReference>
<sequence>MAQELHYNDFGTWMKARLPFKVQKISINAGFTCPNRDGRIGHGGCTFCDNSTFSPSYCNISKSIQKQLQEGKQFFSRKYPEMKYLAYFQAYTNTYESLDILKSKYEQAFSDEDIVGIVVGTRPDCINKELLEYFQQLSKEYFVLIEYGIESTNELTLKRINRGHTYQCSKEIIQQTHDYNILTGGHVILGLPGENRDTMLEQADEISKLPLDLLKIHQLQVITGTEMAREYQKQPFEVFTVEAYIELLAEYIARLNPSITLDRFVSQSPENKLIAPKWGLKNYQFTNLLNNYLQEKGIYQGQKYNSKSSINP</sequence>
<evidence type="ECO:0000256" key="2">
    <source>
        <dbReference type="ARBA" id="ARBA00022485"/>
    </source>
</evidence>
<dbReference type="SMART" id="SM00729">
    <property type="entry name" value="Elp3"/>
    <property type="match status" value="1"/>
</dbReference>
<evidence type="ECO:0000256" key="3">
    <source>
        <dbReference type="ARBA" id="ARBA00022691"/>
    </source>
</evidence>
<dbReference type="InterPro" id="IPR023404">
    <property type="entry name" value="rSAM_horseshoe"/>
</dbReference>
<dbReference type="Gene3D" id="3.80.30.20">
    <property type="entry name" value="tm_1862 like domain"/>
    <property type="match status" value="1"/>
</dbReference>
<keyword evidence="2" id="KW-0004">4Fe-4S</keyword>
<dbReference type="PANTHER" id="PTHR11135">
    <property type="entry name" value="HISTONE ACETYLTRANSFERASE-RELATED"/>
    <property type="match status" value="1"/>
</dbReference>
<comment type="cofactor">
    <cofactor evidence="1">
        <name>[4Fe-4S] cluster</name>
        <dbReference type="ChEBI" id="CHEBI:49883"/>
    </cofactor>
</comment>
<evidence type="ECO:0000313" key="8">
    <source>
        <dbReference type="EMBL" id="BFO70726.1"/>
    </source>
</evidence>
<dbReference type="GO" id="GO:0003824">
    <property type="term" value="F:catalytic activity"/>
    <property type="evidence" value="ECO:0007669"/>
    <property type="project" value="InterPro"/>
</dbReference>
<dbReference type="InterPro" id="IPR039661">
    <property type="entry name" value="ELP3"/>
</dbReference>
<feature type="domain" description="Radical SAM core" evidence="7">
    <location>
        <begin position="17"/>
        <end position="258"/>
    </location>
</feature>
<evidence type="ECO:0000256" key="6">
    <source>
        <dbReference type="ARBA" id="ARBA00023014"/>
    </source>
</evidence>
<evidence type="ECO:0000256" key="1">
    <source>
        <dbReference type="ARBA" id="ARBA00001966"/>
    </source>
</evidence>
<dbReference type="InterPro" id="IPR005911">
    <property type="entry name" value="YhcC-like"/>
</dbReference>
<dbReference type="SUPFAM" id="SSF102114">
    <property type="entry name" value="Radical SAM enzymes"/>
    <property type="match status" value="1"/>
</dbReference>
<dbReference type="GO" id="GO:0051539">
    <property type="term" value="F:4 iron, 4 sulfur cluster binding"/>
    <property type="evidence" value="ECO:0007669"/>
    <property type="project" value="UniProtKB-KW"/>
</dbReference>
<dbReference type="NCBIfam" id="TIGR01212">
    <property type="entry name" value="TIGR01212 family radical SAM protein"/>
    <property type="match status" value="1"/>
</dbReference>
<gene>
    <name evidence="8" type="ORF">GTC17253_06920</name>
</gene>
<proteinExistence type="predicted"/>
<dbReference type="InterPro" id="IPR032432">
    <property type="entry name" value="Radical_SAM_C"/>
</dbReference>
<dbReference type="Pfam" id="PF16199">
    <property type="entry name" value="Radical_SAM_C"/>
    <property type="match status" value="1"/>
</dbReference>
<dbReference type="PANTHER" id="PTHR11135:SF1">
    <property type="entry name" value="PROTEIN YHCC"/>
    <property type="match status" value="1"/>
</dbReference>
<keyword evidence="5" id="KW-0408">Iron</keyword>
<dbReference type="InterPro" id="IPR007197">
    <property type="entry name" value="rSAM"/>
</dbReference>
<dbReference type="SFLD" id="SFLDG01086">
    <property type="entry name" value="elongater_protein-like"/>
    <property type="match status" value="1"/>
</dbReference>
<dbReference type="SFLD" id="SFLDS00029">
    <property type="entry name" value="Radical_SAM"/>
    <property type="match status" value="1"/>
</dbReference>
<protein>
    <submittedName>
        <fullName evidence="8">TIGR01212 family radical SAM protein</fullName>
    </submittedName>
</protein>